<organism evidence="3 4">
    <name type="scientific">Colletotrichum costaricense</name>
    <dbReference type="NCBI Taxonomy" id="1209916"/>
    <lineage>
        <taxon>Eukaryota</taxon>
        <taxon>Fungi</taxon>
        <taxon>Dikarya</taxon>
        <taxon>Ascomycota</taxon>
        <taxon>Pezizomycotina</taxon>
        <taxon>Sordariomycetes</taxon>
        <taxon>Hypocreomycetidae</taxon>
        <taxon>Glomerellales</taxon>
        <taxon>Glomerellaceae</taxon>
        <taxon>Colletotrichum</taxon>
        <taxon>Colletotrichum acutatum species complex</taxon>
    </lineage>
</organism>
<name>A0AAI9YRN5_9PEZI</name>
<dbReference type="PROSITE" id="PS50088">
    <property type="entry name" value="ANK_REPEAT"/>
    <property type="match status" value="1"/>
</dbReference>
<evidence type="ECO:0000256" key="2">
    <source>
        <dbReference type="SAM" id="Coils"/>
    </source>
</evidence>
<dbReference type="RefSeq" id="XP_060310882.1">
    <property type="nucleotide sequence ID" value="XM_060459080.1"/>
</dbReference>
<comment type="caution">
    <text evidence="3">The sequence shown here is derived from an EMBL/GenBank/DDBJ whole genome shotgun (WGS) entry which is preliminary data.</text>
</comment>
<feature type="repeat" description="ANK" evidence="1">
    <location>
        <begin position="297"/>
        <end position="329"/>
    </location>
</feature>
<keyword evidence="1" id="KW-0040">ANK repeat</keyword>
<protein>
    <recommendedName>
        <fullName evidence="5">Fungal N-terminal domain-containing protein</fullName>
    </recommendedName>
</protein>
<proteinExistence type="predicted"/>
<evidence type="ECO:0008006" key="5">
    <source>
        <dbReference type="Google" id="ProtNLM"/>
    </source>
</evidence>
<evidence type="ECO:0000313" key="3">
    <source>
        <dbReference type="EMBL" id="KAK1520808.1"/>
    </source>
</evidence>
<accession>A0AAI9YRN5</accession>
<feature type="coiled-coil region" evidence="2">
    <location>
        <begin position="78"/>
        <end position="105"/>
    </location>
</feature>
<dbReference type="AlphaFoldDB" id="A0AAI9YRN5"/>
<sequence length="634" mass="73629">MAEAFGVVVSAFTVVEIAGKLGSSTIRLKKLWNEVQDVPREISQLVEQVDILNSILTEMDREFSQAGAPRIGTSDASLRCCQQVANELEILATDLQQQILTAKKSRRSITKLRVTLKKDLIQSCQQKLQFALQMALLSQNTRIFASIASRTESTMSGAETPETNAFTVEAYSSRQVRLTDEPNFESLASVRRASRMEPLHNAQSSFFGGFTSRTVPHSKYHDVQVYQARLQLPWWVSTRLWDIQSYRAHAGWKFSLRVWTVRPRNTPIFNYIRDGYWTLALREIEEHRASLFDRDDRGATLLHYAVQSQELKIVHHLLAMGLRLDDMRSRTHSFLYYRVDDRKSSNDVLEIFKIWVYVLLDDSPEDYYTQKGAILDPFAISGFLWQAQEARHYMTKSLGATYYQLPAKVRYAHLNWCTTDPRNLLDEIQRDKGLQPADFIVALETSACGSVTYFVEMYAYNVTHNFRGDRSHWRELARWILQAVSSQSLSMHTFFSANGEEIHYQTLLFTGLLGNVWDYSKYKRQTSFFLRKWLEDVQTAGHELEEYGRQEMEYFNSMARLREERLTTWSDETLRYERGMRLVSFAYGPEAEDWNLVWSLEAEEYAGEFWDLIENPPLHIPGGWVDDDSSDYGW</sequence>
<keyword evidence="2" id="KW-0175">Coiled coil</keyword>
<dbReference type="InterPro" id="IPR002110">
    <property type="entry name" value="Ankyrin_rpt"/>
</dbReference>
<dbReference type="EMBL" id="MOOE01000011">
    <property type="protein sequence ID" value="KAK1520808.1"/>
    <property type="molecule type" value="Genomic_DNA"/>
</dbReference>
<evidence type="ECO:0000256" key="1">
    <source>
        <dbReference type="PROSITE-ProRule" id="PRU00023"/>
    </source>
</evidence>
<dbReference type="Proteomes" id="UP001240678">
    <property type="component" value="Unassembled WGS sequence"/>
</dbReference>
<dbReference type="GeneID" id="85342627"/>
<gene>
    <name evidence="3" type="ORF">CCOS01_10927</name>
</gene>
<dbReference type="SUPFAM" id="SSF48403">
    <property type="entry name" value="Ankyrin repeat"/>
    <property type="match status" value="1"/>
</dbReference>
<dbReference type="InterPro" id="IPR036770">
    <property type="entry name" value="Ankyrin_rpt-contain_sf"/>
</dbReference>
<reference evidence="3 4" key="1">
    <citation type="submission" date="2016-10" db="EMBL/GenBank/DDBJ databases">
        <title>The genome sequence of Colletotrichum fioriniae PJ7.</title>
        <authorList>
            <person name="Baroncelli R."/>
        </authorList>
    </citation>
    <scope>NUCLEOTIDE SEQUENCE [LARGE SCALE GENOMIC DNA]</scope>
    <source>
        <strain evidence="3 4">IMI 309622</strain>
    </source>
</reference>
<dbReference type="Gene3D" id="1.25.40.20">
    <property type="entry name" value="Ankyrin repeat-containing domain"/>
    <property type="match status" value="1"/>
</dbReference>
<keyword evidence="4" id="KW-1185">Reference proteome</keyword>
<dbReference type="PROSITE" id="PS50297">
    <property type="entry name" value="ANK_REP_REGION"/>
    <property type="match status" value="1"/>
</dbReference>
<evidence type="ECO:0000313" key="4">
    <source>
        <dbReference type="Proteomes" id="UP001240678"/>
    </source>
</evidence>